<reference evidence="2" key="1">
    <citation type="submission" date="2023-03" db="EMBL/GenBank/DDBJ databases">
        <title>Massive genome expansion in bonnet fungi (Mycena s.s.) driven by repeated elements and novel gene families across ecological guilds.</title>
        <authorList>
            <consortium name="Lawrence Berkeley National Laboratory"/>
            <person name="Harder C.B."/>
            <person name="Miyauchi S."/>
            <person name="Viragh M."/>
            <person name="Kuo A."/>
            <person name="Thoen E."/>
            <person name="Andreopoulos B."/>
            <person name="Lu D."/>
            <person name="Skrede I."/>
            <person name="Drula E."/>
            <person name="Henrissat B."/>
            <person name="Morin E."/>
            <person name="Kohler A."/>
            <person name="Barry K."/>
            <person name="LaButti K."/>
            <person name="Morin E."/>
            <person name="Salamov A."/>
            <person name="Lipzen A."/>
            <person name="Mereny Z."/>
            <person name="Hegedus B."/>
            <person name="Baldrian P."/>
            <person name="Stursova M."/>
            <person name="Weitz H."/>
            <person name="Taylor A."/>
            <person name="Grigoriev I.V."/>
            <person name="Nagy L.G."/>
            <person name="Martin F."/>
            <person name="Kauserud H."/>
        </authorList>
    </citation>
    <scope>NUCLEOTIDE SEQUENCE</scope>
    <source>
        <strain evidence="2">CBHHK188m</strain>
    </source>
</reference>
<proteinExistence type="predicted"/>
<evidence type="ECO:0000313" key="3">
    <source>
        <dbReference type="Proteomes" id="UP001215280"/>
    </source>
</evidence>
<feature type="domain" description="F-box" evidence="1">
    <location>
        <begin position="11"/>
        <end position="62"/>
    </location>
</feature>
<dbReference type="Gene3D" id="1.20.1280.50">
    <property type="match status" value="1"/>
</dbReference>
<feature type="non-terminal residue" evidence="2">
    <location>
        <position position="1"/>
    </location>
</feature>
<dbReference type="AlphaFoldDB" id="A0AAD7I479"/>
<dbReference type="InterPro" id="IPR036047">
    <property type="entry name" value="F-box-like_dom_sf"/>
</dbReference>
<dbReference type="Pfam" id="PF12937">
    <property type="entry name" value="F-box-like"/>
    <property type="match status" value="1"/>
</dbReference>
<dbReference type="SUPFAM" id="SSF81383">
    <property type="entry name" value="F-box domain"/>
    <property type="match status" value="1"/>
</dbReference>
<comment type="caution">
    <text evidence="2">The sequence shown here is derived from an EMBL/GenBank/DDBJ whole genome shotgun (WGS) entry which is preliminary data.</text>
</comment>
<sequence>GRLDAYKDPVLTLPNEIVSEIFVHLIPRSPKCPKITGFQSPIFLGRICRKWREIAFSAPTLW</sequence>
<dbReference type="EMBL" id="JARJLG010000159">
    <property type="protein sequence ID" value="KAJ7734749.1"/>
    <property type="molecule type" value="Genomic_DNA"/>
</dbReference>
<feature type="non-terminal residue" evidence="2">
    <location>
        <position position="62"/>
    </location>
</feature>
<evidence type="ECO:0000313" key="2">
    <source>
        <dbReference type="EMBL" id="KAJ7734749.1"/>
    </source>
</evidence>
<gene>
    <name evidence="2" type="ORF">DFH07DRAFT_689007</name>
</gene>
<dbReference type="Proteomes" id="UP001215280">
    <property type="component" value="Unassembled WGS sequence"/>
</dbReference>
<protein>
    <recommendedName>
        <fullName evidence="1">F-box domain-containing protein</fullName>
    </recommendedName>
</protein>
<accession>A0AAD7I479</accession>
<dbReference type="InterPro" id="IPR001810">
    <property type="entry name" value="F-box_dom"/>
</dbReference>
<evidence type="ECO:0000259" key="1">
    <source>
        <dbReference type="Pfam" id="PF12937"/>
    </source>
</evidence>
<keyword evidence="3" id="KW-1185">Reference proteome</keyword>
<organism evidence="2 3">
    <name type="scientific">Mycena maculata</name>
    <dbReference type="NCBI Taxonomy" id="230809"/>
    <lineage>
        <taxon>Eukaryota</taxon>
        <taxon>Fungi</taxon>
        <taxon>Dikarya</taxon>
        <taxon>Basidiomycota</taxon>
        <taxon>Agaricomycotina</taxon>
        <taxon>Agaricomycetes</taxon>
        <taxon>Agaricomycetidae</taxon>
        <taxon>Agaricales</taxon>
        <taxon>Marasmiineae</taxon>
        <taxon>Mycenaceae</taxon>
        <taxon>Mycena</taxon>
    </lineage>
</organism>
<name>A0AAD7I479_9AGAR</name>